<sequence length="440" mass="48680">WTLHEYICIGCLILMDEEEQSSEEQRALLESRIAEARSIADTVDREFANVDGASKFKNRIKAELRFLIDLRKKPSNGLKRYIETSNVVHFRGLLNAAYRYDNCRAFYKSFTKPDQKKGRKLEVDLVVEEGAKWVKVISRSARGLAMEYVGAGGGTSRSILEQAQDYVKMAVEFPYFFKTPVIVFEFLSGVPDLLARQIEGFGVVVAGTLVPIGDLVKLPEDSDEEDVDDDSQSTPELSSSSTRLKGEGLLSGALAFDTVNLDVTAIFALISSLTHPGGCGYHFESSLLNAQAALERKKPALAPLLKVIEGKKLIICRSAYDSVQSILSTVAGPEEKKRAKSLFENVEVVDDKLTERAAKLRISDKISPRSKIIFGSGDYYKAVTISANRHFVSAASHQGIHFAVILHESRALSEQKERSLKTSKFVCGNCFVKMIFSIGS</sequence>
<protein>
    <submittedName>
        <fullName evidence="6">DUF1308 domain-containing protein</fullName>
    </submittedName>
</protein>
<feature type="compositionally biased region" description="Low complexity" evidence="2">
    <location>
        <begin position="232"/>
        <end position="241"/>
    </location>
</feature>
<keyword evidence="5" id="KW-1185">Reference proteome</keyword>
<feature type="region of interest" description="Disordered" evidence="2">
    <location>
        <begin position="220"/>
        <end position="243"/>
    </location>
</feature>
<dbReference type="PANTHER" id="PTHR13379">
    <property type="entry name" value="UNCHARACTERIZED DUF1308"/>
    <property type="match status" value="1"/>
</dbReference>
<feature type="domain" description="DUF1308" evidence="3">
    <location>
        <begin position="259"/>
        <end position="419"/>
    </location>
</feature>
<organism evidence="5 6">
    <name type="scientific">Parascaris univalens</name>
    <name type="common">Nematode worm</name>
    <dbReference type="NCBI Taxonomy" id="6257"/>
    <lineage>
        <taxon>Eukaryota</taxon>
        <taxon>Metazoa</taxon>
        <taxon>Ecdysozoa</taxon>
        <taxon>Nematoda</taxon>
        <taxon>Chromadorea</taxon>
        <taxon>Rhabditida</taxon>
        <taxon>Spirurina</taxon>
        <taxon>Ascaridomorpha</taxon>
        <taxon>Ascaridoidea</taxon>
        <taxon>Ascarididae</taxon>
        <taxon>Parascaris</taxon>
    </lineage>
</organism>
<proteinExistence type="inferred from homology"/>
<comment type="similarity">
    <text evidence="1">Belongs to the UPF0415 family.</text>
</comment>
<accession>A0A915AP43</accession>
<name>A0A915AP43_PARUN</name>
<dbReference type="Proteomes" id="UP000887569">
    <property type="component" value="Unplaced"/>
</dbReference>
<evidence type="ECO:0000259" key="3">
    <source>
        <dbReference type="Pfam" id="PF07000"/>
    </source>
</evidence>
<reference evidence="6" key="1">
    <citation type="submission" date="2022-11" db="UniProtKB">
        <authorList>
            <consortium name="WormBaseParasite"/>
        </authorList>
    </citation>
    <scope>IDENTIFICATION</scope>
</reference>
<evidence type="ECO:0000259" key="4">
    <source>
        <dbReference type="Pfam" id="PF18474"/>
    </source>
</evidence>
<dbReference type="AlphaFoldDB" id="A0A915AP43"/>
<dbReference type="PANTHER" id="PTHR13379:SF0">
    <property type="entry name" value="UPF0415 PROTEIN C7ORF25"/>
    <property type="match status" value="1"/>
</dbReference>
<dbReference type="Pfam" id="PF18474">
    <property type="entry name" value="DUF5614"/>
    <property type="match status" value="1"/>
</dbReference>
<evidence type="ECO:0000256" key="2">
    <source>
        <dbReference type="SAM" id="MobiDB-lite"/>
    </source>
</evidence>
<feature type="domain" description="DUF5614" evidence="4">
    <location>
        <begin position="27"/>
        <end position="231"/>
    </location>
</feature>
<dbReference type="InterPro" id="IPR010733">
    <property type="entry name" value="DUF1308"/>
</dbReference>
<evidence type="ECO:0000256" key="1">
    <source>
        <dbReference type="ARBA" id="ARBA00006588"/>
    </source>
</evidence>
<dbReference type="InterPro" id="IPR041076">
    <property type="entry name" value="DUF5614"/>
</dbReference>
<dbReference type="Pfam" id="PF07000">
    <property type="entry name" value="DUF1308"/>
    <property type="match status" value="1"/>
</dbReference>
<evidence type="ECO:0000313" key="5">
    <source>
        <dbReference type="Proteomes" id="UP000887569"/>
    </source>
</evidence>
<dbReference type="WBParaSite" id="PgR011_g024_t01">
    <property type="protein sequence ID" value="PgR011_g024_t01"/>
    <property type="gene ID" value="PgR011_g024"/>
</dbReference>
<feature type="compositionally biased region" description="Acidic residues" evidence="2">
    <location>
        <begin position="221"/>
        <end position="231"/>
    </location>
</feature>
<evidence type="ECO:0000313" key="6">
    <source>
        <dbReference type="WBParaSite" id="PgR011_g024_t01"/>
    </source>
</evidence>